<dbReference type="EMBL" id="CM056741">
    <property type="protein sequence ID" value="KAJ8683591.1"/>
    <property type="molecule type" value="Genomic_DNA"/>
</dbReference>
<gene>
    <name evidence="1" type="ORF">QAD02_019383</name>
</gene>
<reference evidence="1" key="1">
    <citation type="submission" date="2023-04" db="EMBL/GenBank/DDBJ databases">
        <title>A chromosome-level genome assembly of the parasitoid wasp Eretmocerus hayati.</title>
        <authorList>
            <person name="Zhong Y."/>
            <person name="Liu S."/>
            <person name="Liu Y."/>
        </authorList>
    </citation>
    <scope>NUCLEOTIDE SEQUENCE</scope>
    <source>
        <strain evidence="1">ZJU_SS_LIU_2023</strain>
    </source>
</reference>
<sequence length="165" mass="18399">MENIGNATNIQYAMMIRYMENHTDVILDPKGHGAEIHELSTMLNSVEPEHQRSDAEWLKKILGDEEKASNSSDGVQVPGCALPTFSDEEDEREVEVVINAADKIKQYSEFAKSKTSGLDQSSSEFADKVTEVTSAKLGFAIYEDIFLISSYAVVTGSERHPRTYF</sequence>
<keyword evidence="2" id="KW-1185">Reference proteome</keyword>
<name>A0ACC2PLA0_9HYME</name>
<protein>
    <submittedName>
        <fullName evidence="1">Uncharacterized protein</fullName>
    </submittedName>
</protein>
<organism evidence="1 2">
    <name type="scientific">Eretmocerus hayati</name>
    <dbReference type="NCBI Taxonomy" id="131215"/>
    <lineage>
        <taxon>Eukaryota</taxon>
        <taxon>Metazoa</taxon>
        <taxon>Ecdysozoa</taxon>
        <taxon>Arthropoda</taxon>
        <taxon>Hexapoda</taxon>
        <taxon>Insecta</taxon>
        <taxon>Pterygota</taxon>
        <taxon>Neoptera</taxon>
        <taxon>Endopterygota</taxon>
        <taxon>Hymenoptera</taxon>
        <taxon>Apocrita</taxon>
        <taxon>Proctotrupomorpha</taxon>
        <taxon>Chalcidoidea</taxon>
        <taxon>Aphelinidae</taxon>
        <taxon>Aphelininae</taxon>
        <taxon>Eretmocerus</taxon>
    </lineage>
</organism>
<proteinExistence type="predicted"/>
<evidence type="ECO:0000313" key="1">
    <source>
        <dbReference type="EMBL" id="KAJ8683591.1"/>
    </source>
</evidence>
<comment type="caution">
    <text evidence="1">The sequence shown here is derived from an EMBL/GenBank/DDBJ whole genome shotgun (WGS) entry which is preliminary data.</text>
</comment>
<accession>A0ACC2PLA0</accession>
<dbReference type="Proteomes" id="UP001239111">
    <property type="component" value="Chromosome 1"/>
</dbReference>
<evidence type="ECO:0000313" key="2">
    <source>
        <dbReference type="Proteomes" id="UP001239111"/>
    </source>
</evidence>